<dbReference type="InterPro" id="IPR013701">
    <property type="entry name" value="Lhr-like_DEAD/DEAH_assoc"/>
</dbReference>
<dbReference type="Pfam" id="PF23236">
    <property type="entry name" value="WHD_2nd_Lhr"/>
    <property type="match status" value="1"/>
</dbReference>
<comment type="caution">
    <text evidence="12">The sequence shown here is derived from an EMBL/GenBank/DDBJ whole genome shotgun (WGS) entry which is preliminary data.</text>
</comment>
<feature type="region of interest" description="Disordered" evidence="9">
    <location>
        <begin position="1278"/>
        <end position="1312"/>
    </location>
</feature>
<evidence type="ECO:0000256" key="4">
    <source>
        <dbReference type="ARBA" id="ARBA00022806"/>
    </source>
</evidence>
<evidence type="ECO:0000313" key="13">
    <source>
        <dbReference type="Proteomes" id="UP000727993"/>
    </source>
</evidence>
<dbReference type="PROSITE" id="PS51192">
    <property type="entry name" value="HELICASE_ATP_BIND_1"/>
    <property type="match status" value="1"/>
</dbReference>
<dbReference type="InterPro" id="IPR055369">
    <property type="entry name" value="WH2_Lhr"/>
</dbReference>
<evidence type="ECO:0000256" key="9">
    <source>
        <dbReference type="SAM" id="MobiDB-lite"/>
    </source>
</evidence>
<dbReference type="InterPro" id="IPR055367">
    <property type="entry name" value="WH4_Lhr"/>
</dbReference>
<feature type="domain" description="Helicase C-terminal" evidence="11">
    <location>
        <begin position="282"/>
        <end position="472"/>
    </location>
</feature>
<reference evidence="12 13" key="1">
    <citation type="submission" date="2020-10" db="EMBL/GenBank/DDBJ databases">
        <title>Connecting structure to function with the recovery of over 1000 high-quality activated sludge metagenome-assembled genomes encoding full-length rRNA genes using long-read sequencing.</title>
        <authorList>
            <person name="Singleton C.M."/>
            <person name="Petriglieri F."/>
            <person name="Kristensen J.M."/>
            <person name="Kirkegaard R.H."/>
            <person name="Michaelsen T.Y."/>
            <person name="Andersen M.H."/>
            <person name="Karst S.M."/>
            <person name="Dueholm M.S."/>
            <person name="Nielsen P.H."/>
            <person name="Albertsen M."/>
        </authorList>
    </citation>
    <scope>NUCLEOTIDE SEQUENCE [LARGE SCALE GENOMIC DNA]</scope>
    <source>
        <strain evidence="12">Lyne_18-Q3-R50-59_MAXAC.006</strain>
    </source>
</reference>
<evidence type="ECO:0000259" key="11">
    <source>
        <dbReference type="PROSITE" id="PS51194"/>
    </source>
</evidence>
<dbReference type="GO" id="GO:0005524">
    <property type="term" value="F:ATP binding"/>
    <property type="evidence" value="ECO:0007669"/>
    <property type="project" value="UniProtKB-KW"/>
</dbReference>
<dbReference type="GO" id="GO:0006281">
    <property type="term" value="P:DNA repair"/>
    <property type="evidence" value="ECO:0007669"/>
    <property type="project" value="UniProtKB-KW"/>
</dbReference>
<dbReference type="EMBL" id="JADJZA010000001">
    <property type="protein sequence ID" value="MBK9295385.1"/>
    <property type="molecule type" value="Genomic_DNA"/>
</dbReference>
<sequence>MEDAGAAFSEPVRTWFGAAFPEATPAQALAWPPIAAGEHTLLCAPTGSGKTLAAFLWAIDRLGTDPRPDGVGTRVVYLSPLRALAVDIEKNLRSPIRGIELAAQRLGGSFTAPSVGLRTGDTSQEDRRKMARHPPDILVTTPESLYLLLTSAAREGLSGVQTVIVDEIHALATTKRGAHMAFSLERLTAWVTGHDHPAPQRIGLSATQRPLETVAGFLGGREVSGAASKPRPVRIVDAGITKELDLEVRVPIEDMASLGTIVEEPQAGAAAAGPQRRSIWPSMHPALLELVEQHRSTLIFVNARRMSERLASRLNELHDEANLQAEAATATGRSDVVAAGAESIGTSNPDGIELVKAHHGSLSRERRLLIEDELKRGELAGLVATSSLELGIDMGAVDLVIQVASPGSVAAGLQRIGRAGHQVGVPSRGRIFPRHRADLLETAVVAERMHSGEIEHTRIVRNPLDVLAQQLVATVALDDVTVDELYGMARACANFAELSEAQFRNTLDLVSGRYPAEEFGGLSPRVVWDRTDDVVRARRGTQRIAVTSGGTIPDRGLYAVVLPDGTRVGELDEEMVYESRVGETFLLGATTWRIEDITFQKVVVTPAPGVPGKMPFWHGDGPGRPVELGRAVGAFVREVRSAKRSDGAARLRAAGLDEWATENLLGYLDDQAEATSVVPDDHTIVVERFRDEIGDWRICVLSPFGGRVHAPWAVALRQRLADRWDEELGEGAVEVMWADDGIVIRLPEAVEELPLEELMIDPDEAEALVVAALPSTAAFASAFRESAARSLLLPKRRPDQRTPLWQQRQRAADLLGVAAKYPQFPILLEATRELLEDHFDLPALRTLLGDLAQRRTRLVAVDTDTASPFAQSLVFGWVAVYLYEGDAPLAERRAAALALDRDLLADLLGSEELRSLLDADVVAQVELERQRLADGRRARDADEAHDLLRSIGPLAASDIEVRSEADAATVGAWIEQLVTARRAYDVSIAGEARLAAAEDAGRLRDALGVPVPLGLPTEFTDAGPTPVRDLVGRYARTHGPFTATELAAWFGFPLDVVRVTLDGLASDGVVSSGEFRPGGAGSEWVDADVLRQLRRRSLAALRREVEPVDGDALARFLPSWQHVGSRRTGVDAVADAVETLEGAALAVSILDVDLLGVRVRDYSPAMLDELCTSGEVVWAGAGSLGASDGRIRLAFRDRAALLLPEPIESPDEPHHRAITERLAASGASFWGDLQAAVAAAELPYDDPTVLEALWDLVWAGVVTNDSLAPVRSRVVAGPRRRLSSGGGGRGRGGRAGRRGAGPPRGARVSRLGPPAAAGRWSLVAGLTGGAAAPSGSGPGSASVEVRTARAMSLLDRYGVLTREMALAEGAEGGFAGVYPVLKLLEERGEVRRGYFVAGLGAAQFAHEGAAERLRTERESAPAEPQVRTLAAVDTAQPYGAALAWPESSGNPTRTVGAHVVLIDGIPAAYLDRGQRSLITFSGDDGNDTSNIGDSRGGAAARTELWVPAMAQLVEDGRVSKMELTTIDGEPSASHRLAPTFKAAGFQTGYRGLTLR</sequence>
<evidence type="ECO:0000256" key="5">
    <source>
        <dbReference type="ARBA" id="ARBA00022840"/>
    </source>
</evidence>
<keyword evidence="5" id="KW-0067">ATP-binding</keyword>
<dbReference type="InterPro" id="IPR055368">
    <property type="entry name" value="WH3_Lhr"/>
</dbReference>
<dbReference type="GO" id="GO:0004386">
    <property type="term" value="F:helicase activity"/>
    <property type="evidence" value="ECO:0007669"/>
    <property type="project" value="UniProtKB-KW"/>
</dbReference>
<dbReference type="SMART" id="SM00490">
    <property type="entry name" value="HELICc"/>
    <property type="match status" value="1"/>
</dbReference>
<dbReference type="Pfam" id="PF00271">
    <property type="entry name" value="Helicase_C"/>
    <property type="match status" value="1"/>
</dbReference>
<dbReference type="InterPro" id="IPR027417">
    <property type="entry name" value="P-loop_NTPase"/>
</dbReference>
<evidence type="ECO:0000256" key="8">
    <source>
        <dbReference type="ARBA" id="ARBA00023235"/>
    </source>
</evidence>
<evidence type="ECO:0000256" key="1">
    <source>
        <dbReference type="ARBA" id="ARBA00022741"/>
    </source>
</evidence>
<dbReference type="PROSITE" id="PS51194">
    <property type="entry name" value="HELICASE_CTER"/>
    <property type="match status" value="1"/>
</dbReference>
<feature type="domain" description="Helicase ATP-binding" evidence="10">
    <location>
        <begin position="31"/>
        <end position="226"/>
    </location>
</feature>
<keyword evidence="1" id="KW-0547">Nucleotide-binding</keyword>
<keyword evidence="6" id="KW-0238">DNA-binding</keyword>
<dbReference type="InterPro" id="IPR045628">
    <property type="entry name" value="Lhr_WH_dom"/>
</dbReference>
<dbReference type="Pfam" id="PF23235">
    <property type="entry name" value="WHD_3rd_Lhr"/>
    <property type="match status" value="1"/>
</dbReference>
<accession>A0A936N861</accession>
<proteinExistence type="predicted"/>
<dbReference type="Gene3D" id="3.40.50.300">
    <property type="entry name" value="P-loop containing nucleotide triphosphate hydrolases"/>
    <property type="match status" value="2"/>
</dbReference>
<gene>
    <name evidence="12" type="ORF">IPN02_00610</name>
</gene>
<dbReference type="PANTHER" id="PTHR47962">
    <property type="entry name" value="ATP-DEPENDENT HELICASE LHR-RELATED-RELATED"/>
    <property type="match status" value="1"/>
</dbReference>
<evidence type="ECO:0000256" key="6">
    <source>
        <dbReference type="ARBA" id="ARBA00023125"/>
    </source>
</evidence>
<dbReference type="Pfam" id="PF19306">
    <property type="entry name" value="WHD_Lhr"/>
    <property type="match status" value="1"/>
</dbReference>
<evidence type="ECO:0000259" key="10">
    <source>
        <dbReference type="PROSITE" id="PS51192"/>
    </source>
</evidence>
<dbReference type="InterPro" id="IPR052511">
    <property type="entry name" value="ATP-dep_Helicase"/>
</dbReference>
<dbReference type="Pfam" id="PF08494">
    <property type="entry name" value="DEAD_assoc"/>
    <property type="match status" value="1"/>
</dbReference>
<dbReference type="Proteomes" id="UP000727993">
    <property type="component" value="Unassembled WGS sequence"/>
</dbReference>
<dbReference type="PANTHER" id="PTHR47962:SF5">
    <property type="entry name" value="ATP-DEPENDENT HELICASE LHR-RELATED"/>
    <property type="match status" value="1"/>
</dbReference>
<dbReference type="SMART" id="SM00382">
    <property type="entry name" value="AAA"/>
    <property type="match status" value="1"/>
</dbReference>
<dbReference type="InterPro" id="IPR001650">
    <property type="entry name" value="Helicase_C-like"/>
</dbReference>
<keyword evidence="7" id="KW-0234">DNA repair</keyword>
<evidence type="ECO:0000313" key="12">
    <source>
        <dbReference type="EMBL" id="MBK9295385.1"/>
    </source>
</evidence>
<dbReference type="SUPFAM" id="SSF52540">
    <property type="entry name" value="P-loop containing nucleoside triphosphate hydrolases"/>
    <property type="match status" value="1"/>
</dbReference>
<organism evidence="12 13">
    <name type="scientific">Candidatus Neomicrothrix subdominans</name>
    <dbReference type="NCBI Taxonomy" id="2954438"/>
    <lineage>
        <taxon>Bacteria</taxon>
        <taxon>Bacillati</taxon>
        <taxon>Actinomycetota</taxon>
        <taxon>Acidimicrobiia</taxon>
        <taxon>Acidimicrobiales</taxon>
        <taxon>Microthrixaceae</taxon>
        <taxon>Candidatus Neomicrothrix</taxon>
    </lineage>
</organism>
<protein>
    <submittedName>
        <fullName evidence="12">DEAD/DEAH box helicase</fullName>
    </submittedName>
</protein>
<dbReference type="Pfam" id="PF00270">
    <property type="entry name" value="DEAD"/>
    <property type="match status" value="1"/>
</dbReference>
<dbReference type="Pfam" id="PF23234">
    <property type="entry name" value="WHD_4th_Lhr"/>
    <property type="match status" value="1"/>
</dbReference>
<keyword evidence="4 12" id="KW-0347">Helicase</keyword>
<dbReference type="InterPro" id="IPR011545">
    <property type="entry name" value="DEAD/DEAH_box_helicase_dom"/>
</dbReference>
<dbReference type="GO" id="GO:0016887">
    <property type="term" value="F:ATP hydrolysis activity"/>
    <property type="evidence" value="ECO:0007669"/>
    <property type="project" value="TreeGrafter"/>
</dbReference>
<keyword evidence="3" id="KW-0378">Hydrolase</keyword>
<dbReference type="InterPro" id="IPR014001">
    <property type="entry name" value="Helicase_ATP-bd"/>
</dbReference>
<keyword evidence="2" id="KW-0227">DNA damage</keyword>
<dbReference type="InterPro" id="IPR003593">
    <property type="entry name" value="AAA+_ATPase"/>
</dbReference>
<evidence type="ECO:0000256" key="2">
    <source>
        <dbReference type="ARBA" id="ARBA00022763"/>
    </source>
</evidence>
<dbReference type="SMART" id="SM00487">
    <property type="entry name" value="DEXDc"/>
    <property type="match status" value="1"/>
</dbReference>
<name>A0A936N861_9ACTN</name>
<evidence type="ECO:0000256" key="3">
    <source>
        <dbReference type="ARBA" id="ARBA00022801"/>
    </source>
</evidence>
<keyword evidence="8" id="KW-0413">Isomerase</keyword>
<evidence type="ECO:0000256" key="7">
    <source>
        <dbReference type="ARBA" id="ARBA00023204"/>
    </source>
</evidence>
<dbReference type="CDD" id="cd18796">
    <property type="entry name" value="SF2_C_LHR"/>
    <property type="match status" value="1"/>
</dbReference>
<dbReference type="GO" id="GO:0003677">
    <property type="term" value="F:DNA binding"/>
    <property type="evidence" value="ECO:0007669"/>
    <property type="project" value="UniProtKB-KW"/>
</dbReference>
<feature type="compositionally biased region" description="Low complexity" evidence="9">
    <location>
        <begin position="1300"/>
        <end position="1310"/>
    </location>
</feature>